<evidence type="ECO:0000256" key="14">
    <source>
        <dbReference type="ARBA" id="ARBA00058228"/>
    </source>
</evidence>
<evidence type="ECO:0000256" key="8">
    <source>
        <dbReference type="ARBA" id="ARBA00022898"/>
    </source>
</evidence>
<dbReference type="PROSITE" id="PS00901">
    <property type="entry name" value="CYS_SYNTHASE"/>
    <property type="match status" value="1"/>
</dbReference>
<keyword evidence="11" id="KW-0198">Cysteine biosynthesis</keyword>
<evidence type="ECO:0000256" key="7">
    <source>
        <dbReference type="ARBA" id="ARBA00022679"/>
    </source>
</evidence>
<keyword evidence="8" id="KW-0663">Pyridoxal phosphate</keyword>
<proteinExistence type="inferred from homology"/>
<dbReference type="NCBIfam" id="NF007989">
    <property type="entry name" value="PRK10717.1"/>
    <property type="match status" value="1"/>
</dbReference>
<gene>
    <name evidence="20" type="ORF">PAAG_07813</name>
</gene>
<keyword evidence="7" id="KW-0808">Transferase</keyword>
<dbReference type="InterPro" id="IPR036052">
    <property type="entry name" value="TrpB-like_PALP_sf"/>
</dbReference>
<evidence type="ECO:0000256" key="3">
    <source>
        <dbReference type="ARBA" id="ARBA00004962"/>
    </source>
</evidence>
<dbReference type="Proteomes" id="UP000002059">
    <property type="component" value="Partially assembled WGS sequence"/>
</dbReference>
<dbReference type="eggNOG" id="KOG1481">
    <property type="taxonomic scope" value="Eukaryota"/>
</dbReference>
<name>C1HA84_PARBA</name>
<organism evidence="20 21">
    <name type="scientific">Paracoccidioides lutzii (strain ATCC MYA-826 / Pb01)</name>
    <name type="common">Paracoccidioides brasiliensis</name>
    <dbReference type="NCBI Taxonomy" id="502779"/>
    <lineage>
        <taxon>Eukaryota</taxon>
        <taxon>Fungi</taxon>
        <taxon>Dikarya</taxon>
        <taxon>Ascomycota</taxon>
        <taxon>Pezizomycotina</taxon>
        <taxon>Eurotiomycetes</taxon>
        <taxon>Eurotiomycetidae</taxon>
        <taxon>Onygenales</taxon>
        <taxon>Ajellomycetaceae</taxon>
        <taxon>Paracoccidioides</taxon>
    </lineage>
</organism>
<comment type="cofactor">
    <cofactor evidence="1">
        <name>pyridoxal 5'-phosphate</name>
        <dbReference type="ChEBI" id="CHEBI:597326"/>
    </cofactor>
</comment>
<comment type="similarity">
    <text evidence="4">Belongs to the cysteine synthase/cystathionine beta-synthase family.</text>
</comment>
<dbReference type="AlphaFoldDB" id="C1HA84"/>
<evidence type="ECO:0000256" key="9">
    <source>
        <dbReference type="ARBA" id="ARBA00022946"/>
    </source>
</evidence>
<evidence type="ECO:0000256" key="11">
    <source>
        <dbReference type="ARBA" id="ARBA00023192"/>
    </source>
</evidence>
<dbReference type="GeneID" id="9093696"/>
<dbReference type="OMA" id="VVTVFWD"/>
<reference evidence="20 21" key="1">
    <citation type="journal article" date="2011" name="PLoS Genet.">
        <title>Comparative genomic analysis of human fungal pathogens causing paracoccidioidomycosis.</title>
        <authorList>
            <person name="Desjardins C.A."/>
            <person name="Champion M.D."/>
            <person name="Holder J.W."/>
            <person name="Muszewska A."/>
            <person name="Goldberg J."/>
            <person name="Bailao A.M."/>
            <person name="Brigido M.M."/>
            <person name="Ferreira M.E."/>
            <person name="Garcia A.M."/>
            <person name="Grynberg M."/>
            <person name="Gujja S."/>
            <person name="Heiman D.I."/>
            <person name="Henn M.R."/>
            <person name="Kodira C.D."/>
            <person name="Leon-Narvaez H."/>
            <person name="Longo L.V."/>
            <person name="Ma L.J."/>
            <person name="Malavazi I."/>
            <person name="Matsuo A.L."/>
            <person name="Morais F.V."/>
            <person name="Pereira M."/>
            <person name="Rodriguez-Brito S."/>
            <person name="Sakthikumar S."/>
            <person name="Salem-Izacc S.M."/>
            <person name="Sykes S.M."/>
            <person name="Teixeira M.M."/>
            <person name="Vallejo M.C."/>
            <person name="Walter M.E."/>
            <person name="Yandava C."/>
            <person name="Young S."/>
            <person name="Zeng Q."/>
            <person name="Zucker J."/>
            <person name="Felipe M.S."/>
            <person name="Goldman G.H."/>
            <person name="Haas B.J."/>
            <person name="McEwen J.G."/>
            <person name="Nino-Vega G."/>
            <person name="Puccia R."/>
            <person name="San-Blas G."/>
            <person name="Soares C.M."/>
            <person name="Birren B.W."/>
            <person name="Cuomo C.A."/>
        </authorList>
    </citation>
    <scope>NUCLEOTIDE SEQUENCE [LARGE SCALE GENOMIC DNA]</scope>
    <source>
        <strain evidence="21">ATCC MYA-826 / Pb01</strain>
    </source>
</reference>
<dbReference type="Pfam" id="PF00291">
    <property type="entry name" value="PALP"/>
    <property type="match status" value="1"/>
</dbReference>
<dbReference type="GO" id="GO:0005739">
    <property type="term" value="C:mitochondrion"/>
    <property type="evidence" value="ECO:0007669"/>
    <property type="project" value="UniProtKB-SubCell"/>
</dbReference>
<dbReference type="RefSeq" id="XP_002790514.1">
    <property type="nucleotide sequence ID" value="XM_002790468.2"/>
</dbReference>
<feature type="domain" description="Tryptophan synthase beta chain-like PALP" evidence="19">
    <location>
        <begin position="44"/>
        <end position="342"/>
    </location>
</feature>
<comment type="pathway">
    <text evidence="3">Amino-acid biosynthesis; L-cysteine biosynthesis; L-cysteine from L-serine: step 2/2.</text>
</comment>
<evidence type="ECO:0000256" key="2">
    <source>
        <dbReference type="ARBA" id="ARBA00004173"/>
    </source>
</evidence>
<evidence type="ECO:0000256" key="17">
    <source>
        <dbReference type="ARBA" id="ARBA00079147"/>
    </source>
</evidence>
<dbReference type="GO" id="GO:0006535">
    <property type="term" value="P:cysteine biosynthetic process from serine"/>
    <property type="evidence" value="ECO:0007669"/>
    <property type="project" value="InterPro"/>
</dbReference>
<keyword evidence="9" id="KW-0809">Transit peptide</keyword>
<dbReference type="STRING" id="502779.C1HA84"/>
<accession>C1HA84</accession>
<comment type="catalytic activity">
    <reaction evidence="12">
        <text>O-acetyl-L-serine + hydrogen sulfide = L-cysteine + acetate</text>
        <dbReference type="Rhea" id="RHEA:14829"/>
        <dbReference type="ChEBI" id="CHEBI:29919"/>
        <dbReference type="ChEBI" id="CHEBI:30089"/>
        <dbReference type="ChEBI" id="CHEBI:35235"/>
        <dbReference type="ChEBI" id="CHEBI:58340"/>
        <dbReference type="EC" id="2.5.1.47"/>
    </reaction>
</comment>
<evidence type="ECO:0000256" key="15">
    <source>
        <dbReference type="ARBA" id="ARBA00072087"/>
    </source>
</evidence>
<evidence type="ECO:0000259" key="19">
    <source>
        <dbReference type="Pfam" id="PF00291"/>
    </source>
</evidence>
<dbReference type="OrthoDB" id="10259545at2759"/>
<dbReference type="HOGENOM" id="CLU_021018_1_0_1"/>
<dbReference type="InterPro" id="IPR001926">
    <property type="entry name" value="TrpB-like_PALP"/>
</dbReference>
<comment type="subcellular location">
    <subcellularLocation>
        <location evidence="2">Mitochondrion</location>
    </subcellularLocation>
</comment>
<dbReference type="CDD" id="cd01561">
    <property type="entry name" value="CBS_like"/>
    <property type="match status" value="1"/>
</dbReference>
<dbReference type="Gene3D" id="3.40.50.1100">
    <property type="match status" value="2"/>
</dbReference>
<evidence type="ECO:0000256" key="18">
    <source>
        <dbReference type="ARBA" id="ARBA00081847"/>
    </source>
</evidence>
<evidence type="ECO:0000313" key="20">
    <source>
        <dbReference type="EMBL" id="EEH37257.1"/>
    </source>
</evidence>
<dbReference type="EC" id="2.5.1.47" evidence="5"/>
<dbReference type="KEGG" id="pbl:PAAG_07813"/>
<comment type="catalytic activity">
    <reaction evidence="13">
        <text>O-succinyl-L-serine + hydrogen sulfide = L-cysteine + succinate</text>
        <dbReference type="Rhea" id="RHEA:53816"/>
        <dbReference type="ChEBI" id="CHEBI:29919"/>
        <dbReference type="ChEBI" id="CHEBI:30031"/>
        <dbReference type="ChEBI" id="CHEBI:35235"/>
        <dbReference type="ChEBI" id="CHEBI:136856"/>
    </reaction>
</comment>
<evidence type="ECO:0000313" key="21">
    <source>
        <dbReference type="Proteomes" id="UP000002059"/>
    </source>
</evidence>
<dbReference type="GO" id="GO:0004124">
    <property type="term" value="F:cysteine synthase activity"/>
    <property type="evidence" value="ECO:0007669"/>
    <property type="project" value="UniProtKB-EC"/>
</dbReference>
<evidence type="ECO:0000256" key="10">
    <source>
        <dbReference type="ARBA" id="ARBA00023128"/>
    </source>
</evidence>
<sequence>MFRNSVRRFATTAYRSAETIAQTEAKNAYGIQVSKAQGVVKGLTGAIGNTPLIRLNRLSAETGCEILGKSEFQNPGGSVKDRAALYVVQDAEARGLLKPGGTVVEGTAGNTGIGLAHVCRSKGYNLVIYMPNTQSQGKIDLLRLLGAEVYPVPAVAFDNPENYNHQARQHAESLNNAVWTNQFDNTANRRAHIETTGPEIWAQTGGKVDAFTCATGTGGTLAGITRYLKTVSDGRVKSFLADPPGSVLYSYITSGGKLIERTGSSITEGIGQGRVTDNLKPDIGLIDGALHISDEKSIEMVYRCLDEEGIYLGASSALNVVAAKEVAEKLGKGHTVVTVLCDGAYRYADRLFSDKWLQIKNLRGAIPEHLEKYIVLP</sequence>
<dbReference type="FunFam" id="3.40.50.1100:FF:000011">
    <property type="entry name" value="Cysteine synthase (o-acetylserine)"/>
    <property type="match status" value="1"/>
</dbReference>
<evidence type="ECO:0000256" key="16">
    <source>
        <dbReference type="ARBA" id="ARBA00078262"/>
    </source>
</evidence>
<dbReference type="SUPFAM" id="SSF53686">
    <property type="entry name" value="Tryptophan synthase beta subunit-like PLP-dependent enzymes"/>
    <property type="match status" value="1"/>
</dbReference>
<evidence type="ECO:0000256" key="12">
    <source>
        <dbReference type="ARBA" id="ARBA00047931"/>
    </source>
</evidence>
<evidence type="ECO:0000256" key="4">
    <source>
        <dbReference type="ARBA" id="ARBA00007103"/>
    </source>
</evidence>
<dbReference type="InterPro" id="IPR001216">
    <property type="entry name" value="P-phosphate_BS"/>
</dbReference>
<dbReference type="EMBL" id="KN294016">
    <property type="protein sequence ID" value="EEH37257.1"/>
    <property type="molecule type" value="Genomic_DNA"/>
</dbReference>
<comment type="function">
    <text evidence="14">Catalyzes the conversion of O-succinyl-L-serine into cysteine, the last step in the cysteine biosynthesis pathway. Can also use O-acetyl-L-serine.</text>
</comment>
<evidence type="ECO:0000256" key="13">
    <source>
        <dbReference type="ARBA" id="ARBA00050981"/>
    </source>
</evidence>
<keyword evidence="21" id="KW-1185">Reference proteome</keyword>
<dbReference type="PANTHER" id="PTHR10314">
    <property type="entry name" value="CYSTATHIONINE BETA-SYNTHASE"/>
    <property type="match status" value="1"/>
</dbReference>
<protein>
    <recommendedName>
        <fullName evidence="15">Cysteine synthase 1</fullName>
        <ecNumber evidence="5">2.5.1.47</ecNumber>
    </recommendedName>
    <alternativeName>
        <fullName evidence="16">O-acetylserine (thiol)-lyase 1</fullName>
    </alternativeName>
    <alternativeName>
        <fullName evidence="17">O-acetylserine sulfhydrylase 1</fullName>
    </alternativeName>
    <alternativeName>
        <fullName evidence="18">O-succinylserine sulfhydrylase</fullName>
    </alternativeName>
</protein>
<dbReference type="VEuPathDB" id="FungiDB:PAAG_07813"/>
<dbReference type="InterPro" id="IPR050214">
    <property type="entry name" value="Cys_Synth/Cystath_Beta-Synth"/>
</dbReference>
<evidence type="ECO:0000256" key="6">
    <source>
        <dbReference type="ARBA" id="ARBA00022605"/>
    </source>
</evidence>
<keyword evidence="10" id="KW-0496">Mitochondrion</keyword>
<evidence type="ECO:0000256" key="5">
    <source>
        <dbReference type="ARBA" id="ARBA00012681"/>
    </source>
</evidence>
<keyword evidence="6" id="KW-0028">Amino-acid biosynthesis</keyword>
<evidence type="ECO:0000256" key="1">
    <source>
        <dbReference type="ARBA" id="ARBA00001933"/>
    </source>
</evidence>